<dbReference type="FunFam" id="1.20.1250.20:FF:000055">
    <property type="entry name" value="Facilitated trehalose transporter Tret1-2 homolog"/>
    <property type="match status" value="1"/>
</dbReference>
<dbReference type="InterPro" id="IPR036259">
    <property type="entry name" value="MFS_trans_sf"/>
</dbReference>
<feature type="coiled-coil region" evidence="8">
    <location>
        <begin position="189"/>
        <end position="216"/>
    </location>
</feature>
<keyword evidence="4 9" id="KW-1133">Transmembrane helix</keyword>
<keyword evidence="3 9" id="KW-0812">Transmembrane</keyword>
<dbReference type="InterPro" id="IPR005828">
    <property type="entry name" value="MFS_sugar_transport-like"/>
</dbReference>
<feature type="transmembrane region" description="Helical" evidence="9">
    <location>
        <begin position="137"/>
        <end position="156"/>
    </location>
</feature>
<dbReference type="PANTHER" id="PTHR48021">
    <property type="match status" value="1"/>
</dbReference>
<dbReference type="AlphaFoldDB" id="A0A9P0FHS7"/>
<dbReference type="Proteomes" id="UP001154078">
    <property type="component" value="Chromosome 4"/>
</dbReference>
<evidence type="ECO:0000256" key="3">
    <source>
        <dbReference type="ARBA" id="ARBA00022692"/>
    </source>
</evidence>
<evidence type="ECO:0000313" key="12">
    <source>
        <dbReference type="Proteomes" id="UP001154078"/>
    </source>
</evidence>
<feature type="transmembrane region" description="Helical" evidence="9">
    <location>
        <begin position="286"/>
        <end position="304"/>
    </location>
</feature>
<dbReference type="GO" id="GO:0005886">
    <property type="term" value="C:plasma membrane"/>
    <property type="evidence" value="ECO:0007669"/>
    <property type="project" value="UniProtKB-SubCell"/>
</dbReference>
<dbReference type="EMBL" id="OV121135">
    <property type="protein sequence ID" value="CAH0555376.1"/>
    <property type="molecule type" value="Genomic_DNA"/>
</dbReference>
<feature type="transmembrane region" description="Helical" evidence="9">
    <location>
        <begin position="381"/>
        <end position="402"/>
    </location>
</feature>
<sequence>MFEDTLPQVFAVLVCTLSAISDGMQYGWSAPIIPMLKSADSPIRITETEEGYLELIYLLGGIAGLPITMLLVDRVGRKGTLVCAACSSLTGWILTAAASQVEYFYVARFCTGLAADVAFVSAPMYVAEIADKKIRGFLAGVISIMLLIGVILIYTIAPLVPIYASAIIGACVLVIQLILFNFVPESPYYLLAKNRREDAEKALRKLRSNINIEKELEEIITAVQRQRSQKSRPTDLIRVKSNRKGLIIMTVLNASQHFSSISVMIMNLHSILEAGNSVYIKPLPTGIIFSAVMLAAAIASGFLMDKFGRKILLTSSCLSAGLSLLVLAIYFTLKKSGVDVAGISWLPIVSVMVYAAVFRFGLGMVPLVLTSELFPANVKAIGMTISDAMYLIFALISVNLYHFLGKHYGLDVPFYIFAGSCLFTATFCVLYIPETKGKTLDEIQFILKGEPYPGKEMTELQKMNVPEDQTDVA</sequence>
<feature type="transmembrane region" description="Helical" evidence="9">
    <location>
        <begin position="79"/>
        <end position="99"/>
    </location>
</feature>
<feature type="transmembrane region" description="Helical" evidence="9">
    <location>
        <begin position="105"/>
        <end position="125"/>
    </location>
</feature>
<dbReference type="PROSITE" id="PS50850">
    <property type="entry name" value="MFS"/>
    <property type="match status" value="1"/>
</dbReference>
<evidence type="ECO:0000256" key="6">
    <source>
        <dbReference type="ARBA" id="ARBA00023180"/>
    </source>
</evidence>
<feature type="domain" description="Major facilitator superfamily (MFS) profile" evidence="10">
    <location>
        <begin position="11"/>
        <end position="436"/>
    </location>
</feature>
<evidence type="ECO:0000256" key="5">
    <source>
        <dbReference type="ARBA" id="ARBA00023136"/>
    </source>
</evidence>
<feature type="transmembrane region" description="Helical" evidence="9">
    <location>
        <begin position="311"/>
        <end position="333"/>
    </location>
</feature>
<feature type="transmembrane region" description="Helical" evidence="9">
    <location>
        <begin position="246"/>
        <end position="266"/>
    </location>
</feature>
<dbReference type="InterPro" id="IPR003663">
    <property type="entry name" value="Sugar/inositol_transpt"/>
</dbReference>
<dbReference type="Gene3D" id="1.20.1250.20">
    <property type="entry name" value="MFS general substrate transporter like domains"/>
    <property type="match status" value="1"/>
</dbReference>
<proteinExistence type="inferred from homology"/>
<organism evidence="11 12">
    <name type="scientific">Brassicogethes aeneus</name>
    <name type="common">Rape pollen beetle</name>
    <name type="synonym">Meligethes aeneus</name>
    <dbReference type="NCBI Taxonomy" id="1431903"/>
    <lineage>
        <taxon>Eukaryota</taxon>
        <taxon>Metazoa</taxon>
        <taxon>Ecdysozoa</taxon>
        <taxon>Arthropoda</taxon>
        <taxon>Hexapoda</taxon>
        <taxon>Insecta</taxon>
        <taxon>Pterygota</taxon>
        <taxon>Neoptera</taxon>
        <taxon>Endopterygota</taxon>
        <taxon>Coleoptera</taxon>
        <taxon>Polyphaga</taxon>
        <taxon>Cucujiformia</taxon>
        <taxon>Nitidulidae</taxon>
        <taxon>Meligethinae</taxon>
        <taxon>Brassicogethes</taxon>
    </lineage>
</organism>
<dbReference type="InterPro" id="IPR020846">
    <property type="entry name" value="MFS_dom"/>
</dbReference>
<reference evidence="11" key="1">
    <citation type="submission" date="2021-12" db="EMBL/GenBank/DDBJ databases">
        <authorList>
            <person name="King R."/>
        </authorList>
    </citation>
    <scope>NUCLEOTIDE SEQUENCE</scope>
</reference>
<dbReference type="Pfam" id="PF00083">
    <property type="entry name" value="Sugar_tr"/>
    <property type="match status" value="1"/>
</dbReference>
<comment type="similarity">
    <text evidence="7">Belongs to the major facilitator superfamily. Sugar transporter (TC 2.A.1.1) family. Trehalose transporter subfamily.</text>
</comment>
<dbReference type="SUPFAM" id="SSF103473">
    <property type="entry name" value="MFS general substrate transporter"/>
    <property type="match status" value="1"/>
</dbReference>
<evidence type="ECO:0000256" key="7">
    <source>
        <dbReference type="ARBA" id="ARBA00024348"/>
    </source>
</evidence>
<dbReference type="PANTHER" id="PTHR48021:SF46">
    <property type="entry name" value="MAJOR FACILITATOR SUPERFAMILY (MFS) PROFILE DOMAIN-CONTAINING PROTEIN"/>
    <property type="match status" value="1"/>
</dbReference>
<accession>A0A9P0FHS7</accession>
<feature type="transmembrane region" description="Helical" evidence="9">
    <location>
        <begin position="162"/>
        <end position="183"/>
    </location>
</feature>
<evidence type="ECO:0000256" key="9">
    <source>
        <dbReference type="SAM" id="Phobius"/>
    </source>
</evidence>
<comment type="subcellular location">
    <subcellularLocation>
        <location evidence="1">Cell membrane</location>
        <topology evidence="1">Multi-pass membrane protein</topology>
    </subcellularLocation>
</comment>
<evidence type="ECO:0000256" key="2">
    <source>
        <dbReference type="ARBA" id="ARBA00022475"/>
    </source>
</evidence>
<keyword evidence="5 9" id="KW-0472">Membrane</keyword>
<dbReference type="OrthoDB" id="6133115at2759"/>
<evidence type="ECO:0000256" key="8">
    <source>
        <dbReference type="SAM" id="Coils"/>
    </source>
</evidence>
<evidence type="ECO:0000256" key="4">
    <source>
        <dbReference type="ARBA" id="ARBA00022989"/>
    </source>
</evidence>
<evidence type="ECO:0000256" key="1">
    <source>
        <dbReference type="ARBA" id="ARBA00004651"/>
    </source>
</evidence>
<name>A0A9P0FHS7_BRAAE</name>
<protein>
    <recommendedName>
        <fullName evidence="10">Major facilitator superfamily (MFS) profile domain-containing protein</fullName>
    </recommendedName>
</protein>
<dbReference type="GO" id="GO:0022857">
    <property type="term" value="F:transmembrane transporter activity"/>
    <property type="evidence" value="ECO:0007669"/>
    <property type="project" value="InterPro"/>
</dbReference>
<gene>
    <name evidence="11" type="ORF">MELIAE_LOCUS6758</name>
</gene>
<feature type="transmembrane region" description="Helical" evidence="9">
    <location>
        <begin position="414"/>
        <end position="432"/>
    </location>
</feature>
<feature type="transmembrane region" description="Helical" evidence="9">
    <location>
        <begin position="53"/>
        <end position="72"/>
    </location>
</feature>
<evidence type="ECO:0000259" key="10">
    <source>
        <dbReference type="PROSITE" id="PS50850"/>
    </source>
</evidence>
<dbReference type="InterPro" id="IPR005829">
    <property type="entry name" value="Sugar_transporter_CS"/>
</dbReference>
<keyword evidence="2" id="KW-1003">Cell membrane</keyword>
<keyword evidence="8" id="KW-0175">Coiled coil</keyword>
<feature type="transmembrane region" description="Helical" evidence="9">
    <location>
        <begin position="345"/>
        <end position="369"/>
    </location>
</feature>
<dbReference type="PRINTS" id="PR00171">
    <property type="entry name" value="SUGRTRNSPORT"/>
</dbReference>
<dbReference type="PROSITE" id="PS00216">
    <property type="entry name" value="SUGAR_TRANSPORT_1"/>
    <property type="match status" value="2"/>
</dbReference>
<evidence type="ECO:0000313" key="11">
    <source>
        <dbReference type="EMBL" id="CAH0555376.1"/>
    </source>
</evidence>
<keyword evidence="6" id="KW-0325">Glycoprotein</keyword>
<keyword evidence="12" id="KW-1185">Reference proteome</keyword>
<dbReference type="InterPro" id="IPR050549">
    <property type="entry name" value="MFS_Trehalose_Transporter"/>
</dbReference>